<organism evidence="6 7">
    <name type="scientific">Artemisia annua</name>
    <name type="common">Sweet wormwood</name>
    <dbReference type="NCBI Taxonomy" id="35608"/>
    <lineage>
        <taxon>Eukaryota</taxon>
        <taxon>Viridiplantae</taxon>
        <taxon>Streptophyta</taxon>
        <taxon>Embryophyta</taxon>
        <taxon>Tracheophyta</taxon>
        <taxon>Spermatophyta</taxon>
        <taxon>Magnoliopsida</taxon>
        <taxon>eudicotyledons</taxon>
        <taxon>Gunneridae</taxon>
        <taxon>Pentapetalae</taxon>
        <taxon>asterids</taxon>
        <taxon>campanulids</taxon>
        <taxon>Asterales</taxon>
        <taxon>Asteraceae</taxon>
        <taxon>Asteroideae</taxon>
        <taxon>Anthemideae</taxon>
        <taxon>Artemisiinae</taxon>
        <taxon>Artemisia</taxon>
    </lineage>
</organism>
<evidence type="ECO:0000259" key="5">
    <source>
        <dbReference type="Pfam" id="PF04570"/>
    </source>
</evidence>
<evidence type="ECO:0000256" key="1">
    <source>
        <dbReference type="ARBA" id="ARBA00009374"/>
    </source>
</evidence>
<reference evidence="6 7" key="1">
    <citation type="journal article" date="2018" name="Mol. Plant">
        <title>The genome of Artemisia annua provides insight into the evolution of Asteraceae family and artemisinin biosynthesis.</title>
        <authorList>
            <person name="Shen Q."/>
            <person name="Zhang L."/>
            <person name="Liao Z."/>
            <person name="Wang S."/>
            <person name="Yan T."/>
            <person name="Shi P."/>
            <person name="Liu M."/>
            <person name="Fu X."/>
            <person name="Pan Q."/>
            <person name="Wang Y."/>
            <person name="Lv Z."/>
            <person name="Lu X."/>
            <person name="Zhang F."/>
            <person name="Jiang W."/>
            <person name="Ma Y."/>
            <person name="Chen M."/>
            <person name="Hao X."/>
            <person name="Li L."/>
            <person name="Tang Y."/>
            <person name="Lv G."/>
            <person name="Zhou Y."/>
            <person name="Sun X."/>
            <person name="Brodelius P.E."/>
            <person name="Rose J.K.C."/>
            <person name="Tang K."/>
        </authorList>
    </citation>
    <scope>NUCLEOTIDE SEQUENCE [LARGE SCALE GENOMIC DNA]</scope>
    <source>
        <strain evidence="7">cv. Huhao1</strain>
        <tissue evidence="6">Leaf</tissue>
    </source>
</reference>
<keyword evidence="7" id="KW-1185">Reference proteome</keyword>
<comment type="similarity">
    <text evidence="1">Belongs to the FLZ family.</text>
</comment>
<keyword evidence="3" id="KW-0863">Zinc-finger</keyword>
<accession>A0A2U1MPF6</accession>
<dbReference type="Pfam" id="PF04570">
    <property type="entry name" value="zf-FLZ"/>
    <property type="match status" value="1"/>
</dbReference>
<comment type="caution">
    <text evidence="6">The sequence shown here is derived from an EMBL/GenBank/DDBJ whole genome shotgun (WGS) entry which is preliminary data.</text>
</comment>
<feature type="compositionally biased region" description="Basic residues" evidence="4">
    <location>
        <begin position="102"/>
        <end position="112"/>
    </location>
</feature>
<feature type="region of interest" description="Disordered" evidence="4">
    <location>
        <begin position="96"/>
        <end position="115"/>
    </location>
</feature>
<evidence type="ECO:0000313" key="7">
    <source>
        <dbReference type="Proteomes" id="UP000245207"/>
    </source>
</evidence>
<protein>
    <recommendedName>
        <fullName evidence="5">FLZ-type domain-containing protein</fullName>
    </recommendedName>
</protein>
<dbReference type="EMBL" id="PKPP01004717">
    <property type="protein sequence ID" value="PWA63094.1"/>
    <property type="molecule type" value="Genomic_DNA"/>
</dbReference>
<feature type="domain" description="FLZ-type" evidence="5">
    <location>
        <begin position="18"/>
        <end position="47"/>
    </location>
</feature>
<dbReference type="OrthoDB" id="1931597at2759"/>
<evidence type="ECO:0000256" key="4">
    <source>
        <dbReference type="SAM" id="MobiDB-lite"/>
    </source>
</evidence>
<keyword evidence="2" id="KW-0479">Metal-binding</keyword>
<proteinExistence type="inferred from homology"/>
<evidence type="ECO:0000256" key="3">
    <source>
        <dbReference type="ARBA" id="ARBA00022771"/>
    </source>
</evidence>
<dbReference type="AlphaFoldDB" id="A0A2U1MPF6"/>
<dbReference type="GO" id="GO:0008270">
    <property type="term" value="F:zinc ion binding"/>
    <property type="evidence" value="ECO:0007669"/>
    <property type="project" value="UniProtKB-KW"/>
</dbReference>
<sequence>MGLYEGKYYSPRFGGRDRFGEPQPHFLDNCFLSKKMLGHNRDIFMYRQKIMVRERKPDKRDNWKPKIPSCTEKLSSSASAMVDRLRDAIGSWFGGKGSAPRSMHKNGGKRRLTGTDARANDTKCIPPIIMELWVHQKGMGRGGRIQTGRQRRVMVVVGCRLLLRFT</sequence>
<name>A0A2U1MPF6_ARTAN</name>
<dbReference type="InterPro" id="IPR007650">
    <property type="entry name" value="Zf-FLZ_dom"/>
</dbReference>
<evidence type="ECO:0000313" key="6">
    <source>
        <dbReference type="EMBL" id="PWA63094.1"/>
    </source>
</evidence>
<gene>
    <name evidence="6" type="ORF">CTI12_AA355660</name>
</gene>
<keyword evidence="3" id="KW-0862">Zinc</keyword>
<evidence type="ECO:0000256" key="2">
    <source>
        <dbReference type="ARBA" id="ARBA00022723"/>
    </source>
</evidence>
<dbReference type="Proteomes" id="UP000245207">
    <property type="component" value="Unassembled WGS sequence"/>
</dbReference>